<gene>
    <name evidence="5" type="ORF">RP75_13505</name>
</gene>
<feature type="domain" description="Tim44-like" evidence="4">
    <location>
        <begin position="219"/>
        <end position="363"/>
    </location>
</feature>
<keyword evidence="2" id="KW-1133">Transmembrane helix</keyword>
<accession>A0ABR5D7Z7</accession>
<reference evidence="5 6" key="1">
    <citation type="submission" date="2014-12" db="EMBL/GenBank/DDBJ databases">
        <authorList>
            <person name="Kuzmanovic N."/>
            <person name="Pulawska J."/>
            <person name="Obradovic A."/>
        </authorList>
    </citation>
    <scope>NUCLEOTIDE SEQUENCE [LARGE SCALE GENOMIC DNA]</scope>
    <source>
        <strain evidence="5 6">KFB 330</strain>
    </source>
</reference>
<evidence type="ECO:0000256" key="3">
    <source>
        <dbReference type="SAM" id="SignalP"/>
    </source>
</evidence>
<feature type="chain" id="PRO_5047365468" evidence="3">
    <location>
        <begin position="26"/>
        <end position="365"/>
    </location>
</feature>
<dbReference type="InterPro" id="IPR032710">
    <property type="entry name" value="NTF2-like_dom_sf"/>
</dbReference>
<evidence type="ECO:0000259" key="4">
    <source>
        <dbReference type="SMART" id="SM00978"/>
    </source>
</evidence>
<keyword evidence="3" id="KW-0732">Signal</keyword>
<dbReference type="EMBL" id="JWIT01000007">
    <property type="protein sequence ID" value="KJF73200.1"/>
    <property type="molecule type" value="Genomic_DNA"/>
</dbReference>
<dbReference type="SMART" id="SM00978">
    <property type="entry name" value="Tim44"/>
    <property type="match status" value="1"/>
</dbReference>
<feature type="compositionally biased region" description="Low complexity" evidence="1">
    <location>
        <begin position="74"/>
        <end position="92"/>
    </location>
</feature>
<dbReference type="Gene3D" id="3.10.450.240">
    <property type="match status" value="1"/>
</dbReference>
<feature type="region of interest" description="Disordered" evidence="1">
    <location>
        <begin position="159"/>
        <end position="188"/>
    </location>
</feature>
<feature type="compositionally biased region" description="Polar residues" evidence="1">
    <location>
        <begin position="48"/>
        <end position="73"/>
    </location>
</feature>
<feature type="region of interest" description="Disordered" evidence="1">
    <location>
        <begin position="35"/>
        <end position="93"/>
    </location>
</feature>
<organism evidence="5 6">
    <name type="scientific">Agrobacterium arsenijevicii</name>
    <dbReference type="NCBI Taxonomy" id="1585697"/>
    <lineage>
        <taxon>Bacteria</taxon>
        <taxon>Pseudomonadati</taxon>
        <taxon>Pseudomonadota</taxon>
        <taxon>Alphaproteobacteria</taxon>
        <taxon>Hyphomicrobiales</taxon>
        <taxon>Rhizobiaceae</taxon>
        <taxon>Rhizobium/Agrobacterium group</taxon>
        <taxon>Agrobacterium</taxon>
    </lineage>
</organism>
<dbReference type="InterPro" id="IPR007379">
    <property type="entry name" value="Tim44-like_dom"/>
</dbReference>
<protein>
    <submittedName>
        <fullName evidence="5">Membrane protein</fullName>
    </submittedName>
</protein>
<dbReference type="PANTHER" id="PTHR41542">
    <property type="entry name" value="BLL5807 PROTEIN"/>
    <property type="match status" value="1"/>
</dbReference>
<dbReference type="RefSeq" id="WP_045019109.1">
    <property type="nucleotide sequence ID" value="NZ_CP166105.1"/>
</dbReference>
<evidence type="ECO:0000313" key="5">
    <source>
        <dbReference type="EMBL" id="KJF73200.1"/>
    </source>
</evidence>
<dbReference type="SUPFAM" id="SSF54427">
    <property type="entry name" value="NTF2-like"/>
    <property type="match status" value="1"/>
</dbReference>
<feature type="signal peptide" evidence="3">
    <location>
        <begin position="1"/>
        <end position="25"/>
    </location>
</feature>
<sequence>MFAAFRRFKGLFAVAALGIAVSFVAVDMAEARRASGGFGSRGTRTFSAPPSTSTAPGQTAPINRSMTPNNQQNQATPGAAQPARPGAQAPQQSRGLFGGMMGGLMGGLLMGGLFGMLMGGGFGGMAGFLGMLLQVALIGLLVMFAMRFFASRRQGQPAYGAANGSARTDNSGSSFNGGARNGGGEAGPSASSFKIPKIGALAGAAGGAAVAAAATAKPVAHANAISEGDEIGITQGDLEVFQKMLQDVQAAYGAEDYGTLRKLTTPEAMSYLAEELSDNATSGVKNDVRDVTLLQGDVAEAWHEEGQDYATVAMRYSAIDIMRDRTSGKVIEGDEHHPSEAVEMWTFVRRGGNDNWQVAAIQAAA</sequence>
<feature type="transmembrane region" description="Helical" evidence="2">
    <location>
        <begin position="129"/>
        <end position="150"/>
    </location>
</feature>
<evidence type="ECO:0000256" key="2">
    <source>
        <dbReference type="SAM" id="Phobius"/>
    </source>
</evidence>
<keyword evidence="2" id="KW-0472">Membrane</keyword>
<dbReference type="Pfam" id="PF04280">
    <property type="entry name" value="Tim44"/>
    <property type="match status" value="1"/>
</dbReference>
<feature type="transmembrane region" description="Helical" evidence="2">
    <location>
        <begin position="96"/>
        <end position="117"/>
    </location>
</feature>
<name>A0ABR5D7Z7_9HYPH</name>
<comment type="caution">
    <text evidence="5">The sequence shown here is derived from an EMBL/GenBank/DDBJ whole genome shotgun (WGS) entry which is preliminary data.</text>
</comment>
<evidence type="ECO:0000256" key="1">
    <source>
        <dbReference type="SAM" id="MobiDB-lite"/>
    </source>
</evidence>
<keyword evidence="2" id="KW-0812">Transmembrane</keyword>
<dbReference type="Proteomes" id="UP000032564">
    <property type="component" value="Unassembled WGS sequence"/>
</dbReference>
<proteinExistence type="predicted"/>
<evidence type="ECO:0000313" key="6">
    <source>
        <dbReference type="Proteomes" id="UP000032564"/>
    </source>
</evidence>
<keyword evidence="6" id="KW-1185">Reference proteome</keyword>
<dbReference type="PANTHER" id="PTHR41542:SF1">
    <property type="entry name" value="BLL5807 PROTEIN"/>
    <property type="match status" value="1"/>
</dbReference>